<evidence type="ECO:0000259" key="1">
    <source>
        <dbReference type="Pfam" id="PF04542"/>
    </source>
</evidence>
<evidence type="ECO:0000313" key="2">
    <source>
        <dbReference type="EMBL" id="MEX6428831.1"/>
    </source>
</evidence>
<reference evidence="2 3" key="1">
    <citation type="submission" date="2024-07" db="EMBL/GenBank/DDBJ databases">
        <title>Draft Genome Sequence of Ferrimicrobium acidiphilum Strain YE2023, Isolated from a Pulp of Bioleach Reactor.</title>
        <authorList>
            <person name="Elkina Y.A."/>
            <person name="Bulaeva A.G."/>
            <person name="Beletsky A.V."/>
            <person name="Mardanov A.V."/>
        </authorList>
    </citation>
    <scope>NUCLEOTIDE SEQUENCE [LARGE SCALE GENOMIC DNA]</scope>
    <source>
        <strain evidence="2 3">YE2023</strain>
    </source>
</reference>
<gene>
    <name evidence="2" type="ORF">AB6A68_03130</name>
</gene>
<protein>
    <submittedName>
        <fullName evidence="2">Sigma factor</fullName>
    </submittedName>
</protein>
<dbReference type="RefSeq" id="WP_369084238.1">
    <property type="nucleotide sequence ID" value="NZ_JBFSHR010000007.1"/>
</dbReference>
<sequence length="260" mass="28755">MASIQELSDAQAPGGRQRLYDAQAQLFVQNAGLIIKIATRYNRGKALTPDETSEVMMGVFVAARHYDPERGKFSSCLPWYIQSALQCEHAFTHDRSQSVYARATAKLNNASRYSRPDVELAANILRPAARLSFEDNGLANTLTDHLSAEEVVVSGIEETSAAEKRDRLLACVFEAVEGLSEKRRTILTLLIEPRGAKDDLGISSTRAIAMQLPMPEGRVVEETLKIVLAIRRQLTEREPELCSVRWAADCNHRSGGGIRS</sequence>
<accession>A0ABV3Y1K2</accession>
<comment type="caution">
    <text evidence="2">The sequence shown here is derived from an EMBL/GenBank/DDBJ whole genome shotgun (WGS) entry which is preliminary data.</text>
</comment>
<organism evidence="2 3">
    <name type="scientific">Ferrimicrobium acidiphilum</name>
    <dbReference type="NCBI Taxonomy" id="121039"/>
    <lineage>
        <taxon>Bacteria</taxon>
        <taxon>Bacillati</taxon>
        <taxon>Actinomycetota</taxon>
        <taxon>Acidimicrobiia</taxon>
        <taxon>Acidimicrobiales</taxon>
        <taxon>Acidimicrobiaceae</taxon>
        <taxon>Ferrimicrobium</taxon>
    </lineage>
</organism>
<feature type="domain" description="RNA polymerase sigma-70 region 2" evidence="1">
    <location>
        <begin position="26"/>
        <end position="75"/>
    </location>
</feature>
<dbReference type="InterPro" id="IPR013325">
    <property type="entry name" value="RNA_pol_sigma_r2"/>
</dbReference>
<proteinExistence type="predicted"/>
<keyword evidence="3" id="KW-1185">Reference proteome</keyword>
<name>A0ABV3Y1K2_9ACTN</name>
<dbReference type="Pfam" id="PF04542">
    <property type="entry name" value="Sigma70_r2"/>
    <property type="match status" value="1"/>
</dbReference>
<dbReference type="EMBL" id="JBFSHR010000007">
    <property type="protein sequence ID" value="MEX6428831.1"/>
    <property type="molecule type" value="Genomic_DNA"/>
</dbReference>
<dbReference type="InterPro" id="IPR007627">
    <property type="entry name" value="RNA_pol_sigma70_r2"/>
</dbReference>
<dbReference type="SUPFAM" id="SSF88946">
    <property type="entry name" value="Sigma2 domain of RNA polymerase sigma factors"/>
    <property type="match status" value="1"/>
</dbReference>
<dbReference type="Proteomes" id="UP001560267">
    <property type="component" value="Unassembled WGS sequence"/>
</dbReference>
<evidence type="ECO:0000313" key="3">
    <source>
        <dbReference type="Proteomes" id="UP001560267"/>
    </source>
</evidence>
<dbReference type="Gene3D" id="1.20.120.1810">
    <property type="match status" value="1"/>
</dbReference>